<dbReference type="AlphaFoldDB" id="A0A915PLA7"/>
<evidence type="ECO:0000313" key="1">
    <source>
        <dbReference type="Proteomes" id="UP000887581"/>
    </source>
</evidence>
<organism evidence="1 2">
    <name type="scientific">Setaria digitata</name>
    <dbReference type="NCBI Taxonomy" id="48799"/>
    <lineage>
        <taxon>Eukaryota</taxon>
        <taxon>Metazoa</taxon>
        <taxon>Ecdysozoa</taxon>
        <taxon>Nematoda</taxon>
        <taxon>Chromadorea</taxon>
        <taxon>Rhabditida</taxon>
        <taxon>Spirurina</taxon>
        <taxon>Spiruromorpha</taxon>
        <taxon>Filarioidea</taxon>
        <taxon>Setariidae</taxon>
        <taxon>Setaria</taxon>
    </lineage>
</organism>
<dbReference type="WBParaSite" id="sdigi.contig126.g4854.t1">
    <property type="protein sequence ID" value="sdigi.contig126.g4854.t1"/>
    <property type="gene ID" value="sdigi.contig126.g4854"/>
</dbReference>
<accession>A0A915PLA7</accession>
<proteinExistence type="predicted"/>
<name>A0A915PLA7_9BILA</name>
<protein>
    <submittedName>
        <fullName evidence="2">HIG1 domain-containing protein</fullName>
    </submittedName>
</protein>
<reference evidence="2" key="1">
    <citation type="submission" date="2022-11" db="UniProtKB">
        <authorList>
            <consortium name="WormBaseParasite"/>
        </authorList>
    </citation>
    <scope>IDENTIFICATION</scope>
</reference>
<dbReference type="Proteomes" id="UP000887581">
    <property type="component" value="Unplaced"/>
</dbReference>
<sequence>MSRFSAKRMFAIWIWPVFAATLIISDWRTMANLRAEGHATVLDAMRDEKPVATKAIWERKTLWASAAVMAYLGYCYDQQGMYKASMMKGKSKMFADRIAEIPEGQDIWKY</sequence>
<keyword evidence="1" id="KW-1185">Reference proteome</keyword>
<evidence type="ECO:0000313" key="2">
    <source>
        <dbReference type="WBParaSite" id="sdigi.contig126.g4854.t1"/>
    </source>
</evidence>